<dbReference type="PANTHER" id="PTHR42160">
    <property type="entry name" value="URACIL-DNA GLYCOSYLASE SUPERFAMILY PROTEIN"/>
    <property type="match status" value="1"/>
</dbReference>
<dbReference type="CDD" id="cd10033">
    <property type="entry name" value="UDG_like"/>
    <property type="match status" value="1"/>
</dbReference>
<dbReference type="SMART" id="SM00986">
    <property type="entry name" value="UDG"/>
    <property type="match status" value="1"/>
</dbReference>
<sequence length="241" mass="27124">MRQCVALASGSFQPTERRCLAMIPKNGSRFSDEIMVNEDALESFAATVRACRICVENPIGKRLPHEPRPVLRPSSSARILIASQAPGTKVHITGMPFTDASGDRLRSWLGVTSEEFYDIEKFAIVPMGFCFPGQDAKGGDLPPRRECAPAWRAPLMALMPRIDLVLTIGIYAQSWHMGAARRPSLTETVMDWRAIWNAPGGHKVLPLPHPSWRNSGWLKKNPWFEMDLLPFLRSEIRYRLD</sequence>
<dbReference type="OrthoDB" id="9789139at2"/>
<dbReference type="SUPFAM" id="SSF52141">
    <property type="entry name" value="Uracil-DNA glycosylase-like"/>
    <property type="match status" value="1"/>
</dbReference>
<evidence type="ECO:0000313" key="2">
    <source>
        <dbReference type="EMBL" id="PZV34368.1"/>
    </source>
</evidence>
<gene>
    <name evidence="2" type="ORF">B5V02_33025</name>
</gene>
<dbReference type="Proteomes" id="UP000248616">
    <property type="component" value="Unassembled WGS sequence"/>
</dbReference>
<dbReference type="EMBL" id="MZXV01000075">
    <property type="protein sequence ID" value="PZV34368.1"/>
    <property type="molecule type" value="Genomic_DNA"/>
</dbReference>
<keyword evidence="3" id="KW-1185">Reference proteome</keyword>
<dbReference type="InterPro" id="IPR047124">
    <property type="entry name" value="HI_0220.2"/>
</dbReference>
<proteinExistence type="predicted"/>
<evidence type="ECO:0000313" key="3">
    <source>
        <dbReference type="Proteomes" id="UP000248616"/>
    </source>
</evidence>
<dbReference type="PANTHER" id="PTHR42160:SF1">
    <property type="entry name" value="URACIL-DNA GLYCOSYLASE SUPERFAMILY PROTEIN"/>
    <property type="match status" value="1"/>
</dbReference>
<evidence type="ECO:0000259" key="1">
    <source>
        <dbReference type="SMART" id="SM00986"/>
    </source>
</evidence>
<name>A0A2W7BXZ5_9HYPH</name>
<accession>A0A2W7BXZ5</accession>
<dbReference type="InterPro" id="IPR036895">
    <property type="entry name" value="Uracil-DNA_glycosylase-like_sf"/>
</dbReference>
<dbReference type="AlphaFoldDB" id="A0A2W7BXZ5"/>
<dbReference type="Gene3D" id="3.40.470.10">
    <property type="entry name" value="Uracil-DNA glycosylase-like domain"/>
    <property type="match status" value="1"/>
</dbReference>
<dbReference type="Pfam" id="PF03167">
    <property type="entry name" value="UDG"/>
    <property type="match status" value="1"/>
</dbReference>
<reference evidence="3" key="1">
    <citation type="submission" date="2017-03" db="EMBL/GenBank/DDBJ databases">
        <authorList>
            <person name="Safronova V.I."/>
            <person name="Sazanova A.L."/>
            <person name="Chirak E.R."/>
        </authorList>
    </citation>
    <scope>NUCLEOTIDE SEQUENCE [LARGE SCALE GENOMIC DNA]</scope>
    <source>
        <strain evidence="3">Ach-343</strain>
    </source>
</reference>
<dbReference type="RefSeq" id="WP_111548226.1">
    <property type="nucleotide sequence ID" value="NZ_MZXV01000075.1"/>
</dbReference>
<protein>
    <submittedName>
        <fullName evidence="2">Uracil-DNA glycosylase</fullName>
    </submittedName>
</protein>
<organism evidence="2 3">
    <name type="scientific">Mesorhizobium kowhaii</name>
    <dbReference type="NCBI Taxonomy" id="1300272"/>
    <lineage>
        <taxon>Bacteria</taxon>
        <taxon>Pseudomonadati</taxon>
        <taxon>Pseudomonadota</taxon>
        <taxon>Alphaproteobacteria</taxon>
        <taxon>Hyphomicrobiales</taxon>
        <taxon>Phyllobacteriaceae</taxon>
        <taxon>Mesorhizobium</taxon>
    </lineage>
</organism>
<comment type="caution">
    <text evidence="2">The sequence shown here is derived from an EMBL/GenBank/DDBJ whole genome shotgun (WGS) entry which is preliminary data.</text>
</comment>
<dbReference type="InterPro" id="IPR005122">
    <property type="entry name" value="Uracil-DNA_glycosylase-like"/>
</dbReference>
<feature type="domain" description="Uracil-DNA glycosylase-like" evidence="1">
    <location>
        <begin position="70"/>
        <end position="233"/>
    </location>
</feature>
<dbReference type="SMART" id="SM00987">
    <property type="entry name" value="UreE_C"/>
    <property type="match status" value="1"/>
</dbReference>